<dbReference type="EnsemblMetazoa" id="XM_038219263.1">
    <property type="protein sequence ID" value="XP_038075191.1"/>
    <property type="gene ID" value="LOC119742973"/>
</dbReference>
<dbReference type="OMA" id="AYNIGTY"/>
<dbReference type="InterPro" id="IPR000301">
    <property type="entry name" value="Tetraspanin_animals"/>
</dbReference>
<organism evidence="8 9">
    <name type="scientific">Patiria miniata</name>
    <name type="common">Bat star</name>
    <name type="synonym">Asterina miniata</name>
    <dbReference type="NCBI Taxonomy" id="46514"/>
    <lineage>
        <taxon>Eukaryota</taxon>
        <taxon>Metazoa</taxon>
        <taxon>Echinodermata</taxon>
        <taxon>Eleutherozoa</taxon>
        <taxon>Asterozoa</taxon>
        <taxon>Asteroidea</taxon>
        <taxon>Valvatacea</taxon>
        <taxon>Valvatida</taxon>
        <taxon>Asterinidae</taxon>
        <taxon>Patiria</taxon>
    </lineage>
</organism>
<evidence type="ECO:0000256" key="2">
    <source>
        <dbReference type="ARBA" id="ARBA00006840"/>
    </source>
</evidence>
<dbReference type="Gene3D" id="1.10.1450.10">
    <property type="entry name" value="Tetraspanin"/>
    <property type="match status" value="1"/>
</dbReference>
<dbReference type="SUPFAM" id="SSF48652">
    <property type="entry name" value="Tetraspanin"/>
    <property type="match status" value="1"/>
</dbReference>
<dbReference type="PRINTS" id="PR00259">
    <property type="entry name" value="TMFOUR"/>
</dbReference>
<evidence type="ECO:0000256" key="1">
    <source>
        <dbReference type="ARBA" id="ARBA00004141"/>
    </source>
</evidence>
<feature type="transmembrane region" description="Helical" evidence="7">
    <location>
        <begin position="66"/>
        <end position="87"/>
    </location>
</feature>
<feature type="transmembrane region" description="Helical" evidence="7">
    <location>
        <begin position="12"/>
        <end position="36"/>
    </location>
</feature>
<dbReference type="GO" id="GO:0005886">
    <property type="term" value="C:plasma membrane"/>
    <property type="evidence" value="ECO:0007669"/>
    <property type="project" value="TreeGrafter"/>
</dbReference>
<feature type="transmembrane region" description="Helical" evidence="7">
    <location>
        <begin position="209"/>
        <end position="234"/>
    </location>
</feature>
<evidence type="ECO:0000256" key="6">
    <source>
        <dbReference type="PIRSR" id="PIRSR002419-1"/>
    </source>
</evidence>
<keyword evidence="9" id="KW-1185">Reference proteome</keyword>
<dbReference type="AlphaFoldDB" id="A0A914BH25"/>
<evidence type="ECO:0000256" key="4">
    <source>
        <dbReference type="ARBA" id="ARBA00022989"/>
    </source>
</evidence>
<reference evidence="8" key="1">
    <citation type="submission" date="2022-11" db="UniProtKB">
        <authorList>
            <consortium name="EnsemblMetazoa"/>
        </authorList>
    </citation>
    <scope>IDENTIFICATION</scope>
</reference>
<comment type="similarity">
    <text evidence="2 7">Belongs to the tetraspanin (TM4SF) family.</text>
</comment>
<dbReference type="Pfam" id="PF00335">
    <property type="entry name" value="Tetraspanin"/>
    <property type="match status" value="1"/>
</dbReference>
<dbReference type="Proteomes" id="UP000887568">
    <property type="component" value="Unplaced"/>
</dbReference>
<dbReference type="InterPro" id="IPR018503">
    <property type="entry name" value="Tetraspanin_CS"/>
</dbReference>
<comment type="subcellular location">
    <subcellularLocation>
        <location evidence="1 7">Membrane</location>
        <topology evidence="1 7">Multi-pass membrane protein</topology>
    </subcellularLocation>
</comment>
<evidence type="ECO:0000313" key="8">
    <source>
        <dbReference type="EnsemblMetazoa" id="XP_038075191.1"/>
    </source>
</evidence>
<feature type="disulfide bond" evidence="6">
    <location>
        <begin position="157"/>
        <end position="197"/>
    </location>
</feature>
<dbReference type="PIRSF" id="PIRSF002419">
    <property type="entry name" value="Tetraspanin"/>
    <property type="match status" value="1"/>
</dbReference>
<accession>A0A914BH25</accession>
<evidence type="ECO:0000313" key="9">
    <source>
        <dbReference type="Proteomes" id="UP000887568"/>
    </source>
</evidence>
<feature type="transmembrane region" description="Helical" evidence="7">
    <location>
        <begin position="94"/>
        <end position="117"/>
    </location>
</feature>
<dbReference type="GeneID" id="119742973"/>
<dbReference type="CDD" id="cd03127">
    <property type="entry name" value="tetraspanin_LEL"/>
    <property type="match status" value="1"/>
</dbReference>
<evidence type="ECO:0000256" key="5">
    <source>
        <dbReference type="ARBA" id="ARBA00023136"/>
    </source>
</evidence>
<keyword evidence="4 7" id="KW-1133">Transmembrane helix</keyword>
<dbReference type="PANTHER" id="PTHR19282">
    <property type="entry name" value="TETRASPANIN"/>
    <property type="match status" value="1"/>
</dbReference>
<feature type="disulfide bond" evidence="6">
    <location>
        <begin position="158"/>
        <end position="177"/>
    </location>
</feature>
<evidence type="ECO:0000256" key="7">
    <source>
        <dbReference type="RuleBase" id="RU361218"/>
    </source>
</evidence>
<dbReference type="InterPro" id="IPR008952">
    <property type="entry name" value="Tetraspanin_EC2_sf"/>
</dbReference>
<evidence type="ECO:0000256" key="3">
    <source>
        <dbReference type="ARBA" id="ARBA00022692"/>
    </source>
</evidence>
<dbReference type="InterPro" id="IPR018499">
    <property type="entry name" value="Tetraspanin/Peripherin"/>
</dbReference>
<sequence>MDGKEGCVLCLRCLMVFFNTLLWLAGVAMLGFGLWLRYSQQFFPNLTPSGDEEAVSAVTAYNIGTYVLMAAGGVIMAIGILGCCGAIKESLCLLGLYFVVLFLLFGMEVGASAWIYLNRAELGNKVGDYFELLVTEKYADDEASRVAVDYTQSSLECCGANGHEDWLDSGQVIPRSCGVVNCTSDCRPDEGLHTDGCKSKVSEIIQGNIFTLVGVCISVAVAQILVMILAACLCKAIRRADLEYDKCGTV</sequence>
<name>A0A914BH25_PATMI</name>
<keyword evidence="3 7" id="KW-0812">Transmembrane</keyword>
<dbReference type="RefSeq" id="XP_038075191.1">
    <property type="nucleotide sequence ID" value="XM_038219263.1"/>
</dbReference>
<proteinExistence type="inferred from homology"/>
<keyword evidence="5 7" id="KW-0472">Membrane</keyword>
<dbReference type="PROSITE" id="PS00421">
    <property type="entry name" value="TM4_1"/>
    <property type="match status" value="1"/>
</dbReference>
<keyword evidence="6" id="KW-1015">Disulfide bond</keyword>
<dbReference type="OrthoDB" id="10033535at2759"/>
<dbReference type="PANTHER" id="PTHR19282:SF519">
    <property type="entry name" value="TETRASPANIN"/>
    <property type="match status" value="1"/>
</dbReference>
<protein>
    <recommendedName>
        <fullName evidence="7">Tetraspanin</fullName>
    </recommendedName>
</protein>